<reference evidence="1 2" key="1">
    <citation type="journal article" date="2020" name="Cell">
        <title>Large-Scale Comparative Analyses of Tick Genomes Elucidate Their Genetic Diversity and Vector Capacities.</title>
        <authorList>
            <consortium name="Tick Genome and Microbiome Consortium (TIGMIC)"/>
            <person name="Jia N."/>
            <person name="Wang J."/>
            <person name="Shi W."/>
            <person name="Du L."/>
            <person name="Sun Y."/>
            <person name="Zhan W."/>
            <person name="Jiang J.F."/>
            <person name="Wang Q."/>
            <person name="Zhang B."/>
            <person name="Ji P."/>
            <person name="Bell-Sakyi L."/>
            <person name="Cui X.M."/>
            <person name="Yuan T.T."/>
            <person name="Jiang B.G."/>
            <person name="Yang W.F."/>
            <person name="Lam T.T."/>
            <person name="Chang Q.C."/>
            <person name="Ding S.J."/>
            <person name="Wang X.J."/>
            <person name="Zhu J.G."/>
            <person name="Ruan X.D."/>
            <person name="Zhao L."/>
            <person name="Wei J.T."/>
            <person name="Ye R.Z."/>
            <person name="Que T.C."/>
            <person name="Du C.H."/>
            <person name="Zhou Y.H."/>
            <person name="Cheng J.X."/>
            <person name="Dai P.F."/>
            <person name="Guo W.B."/>
            <person name="Han X.H."/>
            <person name="Huang E.J."/>
            <person name="Li L.F."/>
            <person name="Wei W."/>
            <person name="Gao Y.C."/>
            <person name="Liu J.Z."/>
            <person name="Shao H.Z."/>
            <person name="Wang X."/>
            <person name="Wang C.C."/>
            <person name="Yang T.C."/>
            <person name="Huo Q.B."/>
            <person name="Li W."/>
            <person name="Chen H.Y."/>
            <person name="Chen S.E."/>
            <person name="Zhou L.G."/>
            <person name="Ni X.B."/>
            <person name="Tian J.H."/>
            <person name="Sheng Y."/>
            <person name="Liu T."/>
            <person name="Pan Y.S."/>
            <person name="Xia L.Y."/>
            <person name="Li J."/>
            <person name="Zhao F."/>
            <person name="Cao W.C."/>
        </authorList>
    </citation>
    <scope>NUCLEOTIDE SEQUENCE [LARGE SCALE GENOMIC DNA]</scope>
    <source>
        <strain evidence="1">Iper-2018</strain>
    </source>
</reference>
<comment type="caution">
    <text evidence="1">The sequence shown here is derived from an EMBL/GenBank/DDBJ whole genome shotgun (WGS) entry which is preliminary data.</text>
</comment>
<dbReference type="EMBL" id="JABSTQ010001034">
    <property type="protein sequence ID" value="KAG0445034.1"/>
    <property type="molecule type" value="Genomic_DNA"/>
</dbReference>
<sequence length="83" mass="8772">MQPLGENSPLQGYRGKNKGGGKHHICLEVGDIQAAMEDLRGKNVSTLSKKANTGAQGNAAIFLHRKDCGGALVELAQVCLELN</sequence>
<name>A0AC60QZI7_IXOPE</name>
<dbReference type="Proteomes" id="UP000805193">
    <property type="component" value="Unassembled WGS sequence"/>
</dbReference>
<protein>
    <submittedName>
        <fullName evidence="1">Uncharacterized protein</fullName>
    </submittedName>
</protein>
<organism evidence="1 2">
    <name type="scientific">Ixodes persulcatus</name>
    <name type="common">Taiga tick</name>
    <dbReference type="NCBI Taxonomy" id="34615"/>
    <lineage>
        <taxon>Eukaryota</taxon>
        <taxon>Metazoa</taxon>
        <taxon>Ecdysozoa</taxon>
        <taxon>Arthropoda</taxon>
        <taxon>Chelicerata</taxon>
        <taxon>Arachnida</taxon>
        <taxon>Acari</taxon>
        <taxon>Parasitiformes</taxon>
        <taxon>Ixodida</taxon>
        <taxon>Ixodoidea</taxon>
        <taxon>Ixodidae</taxon>
        <taxon>Ixodinae</taxon>
        <taxon>Ixodes</taxon>
    </lineage>
</organism>
<evidence type="ECO:0000313" key="1">
    <source>
        <dbReference type="EMBL" id="KAG0445034.1"/>
    </source>
</evidence>
<gene>
    <name evidence="1" type="ORF">HPB47_002569</name>
</gene>
<proteinExistence type="predicted"/>
<keyword evidence="2" id="KW-1185">Reference proteome</keyword>
<accession>A0AC60QZI7</accession>
<evidence type="ECO:0000313" key="2">
    <source>
        <dbReference type="Proteomes" id="UP000805193"/>
    </source>
</evidence>